<keyword evidence="1" id="KW-0808">Transferase</keyword>
<dbReference type="CDD" id="cd04301">
    <property type="entry name" value="NAT_SF"/>
    <property type="match status" value="1"/>
</dbReference>
<dbReference type="PANTHER" id="PTHR43420">
    <property type="entry name" value="ACETYLTRANSFERASE"/>
    <property type="match status" value="1"/>
</dbReference>
<keyword evidence="2" id="KW-0012">Acyltransferase</keyword>
<dbReference type="Gene3D" id="3.40.630.30">
    <property type="match status" value="1"/>
</dbReference>
<evidence type="ECO:0000313" key="4">
    <source>
        <dbReference type="EMBL" id="KKK75724.1"/>
    </source>
</evidence>
<protein>
    <recommendedName>
        <fullName evidence="3">N-acetyltransferase domain-containing protein</fullName>
    </recommendedName>
</protein>
<dbReference type="AlphaFoldDB" id="A0A0F9AB38"/>
<name>A0A0F9AB38_9ZZZZ</name>
<organism evidence="4">
    <name type="scientific">marine sediment metagenome</name>
    <dbReference type="NCBI Taxonomy" id="412755"/>
    <lineage>
        <taxon>unclassified sequences</taxon>
        <taxon>metagenomes</taxon>
        <taxon>ecological metagenomes</taxon>
    </lineage>
</organism>
<feature type="domain" description="N-acetyltransferase" evidence="3">
    <location>
        <begin position="1"/>
        <end position="107"/>
    </location>
</feature>
<accession>A0A0F9AB38</accession>
<sequence>MQEIEGFKNISVFKNDVKIANILLHVEVKGVNKYGWVKDLFIDKEHRRLGIADYLMDKAFEHFKKIGLNESRLEVWGSNRRALNLYTKIGYKLFEISEDSLGMNILV</sequence>
<dbReference type="InterPro" id="IPR050680">
    <property type="entry name" value="YpeA/RimI_acetyltransf"/>
</dbReference>
<dbReference type="InterPro" id="IPR016181">
    <property type="entry name" value="Acyl_CoA_acyltransferase"/>
</dbReference>
<evidence type="ECO:0000256" key="1">
    <source>
        <dbReference type="ARBA" id="ARBA00022679"/>
    </source>
</evidence>
<evidence type="ECO:0000256" key="2">
    <source>
        <dbReference type="ARBA" id="ARBA00023315"/>
    </source>
</evidence>
<dbReference type="GO" id="GO:0016747">
    <property type="term" value="F:acyltransferase activity, transferring groups other than amino-acyl groups"/>
    <property type="evidence" value="ECO:0007669"/>
    <property type="project" value="InterPro"/>
</dbReference>
<evidence type="ECO:0000259" key="3">
    <source>
        <dbReference type="PROSITE" id="PS51186"/>
    </source>
</evidence>
<dbReference type="Pfam" id="PF00583">
    <property type="entry name" value="Acetyltransf_1"/>
    <property type="match status" value="1"/>
</dbReference>
<comment type="caution">
    <text evidence="4">The sequence shown here is derived from an EMBL/GenBank/DDBJ whole genome shotgun (WGS) entry which is preliminary data.</text>
</comment>
<reference evidence="4" key="1">
    <citation type="journal article" date="2015" name="Nature">
        <title>Complex archaea that bridge the gap between prokaryotes and eukaryotes.</title>
        <authorList>
            <person name="Spang A."/>
            <person name="Saw J.H."/>
            <person name="Jorgensen S.L."/>
            <person name="Zaremba-Niedzwiedzka K."/>
            <person name="Martijn J."/>
            <person name="Lind A.E."/>
            <person name="van Eijk R."/>
            <person name="Schleper C."/>
            <person name="Guy L."/>
            <person name="Ettema T.J."/>
        </authorList>
    </citation>
    <scope>NUCLEOTIDE SEQUENCE</scope>
</reference>
<dbReference type="EMBL" id="LAZR01055730">
    <property type="protein sequence ID" value="KKK75724.1"/>
    <property type="molecule type" value="Genomic_DNA"/>
</dbReference>
<proteinExistence type="predicted"/>
<dbReference type="InterPro" id="IPR000182">
    <property type="entry name" value="GNAT_dom"/>
</dbReference>
<gene>
    <name evidence="4" type="ORF">LCGC14_2870830</name>
</gene>
<dbReference type="PROSITE" id="PS51186">
    <property type="entry name" value="GNAT"/>
    <property type="match status" value="1"/>
</dbReference>
<dbReference type="SUPFAM" id="SSF55729">
    <property type="entry name" value="Acyl-CoA N-acyltransferases (Nat)"/>
    <property type="match status" value="1"/>
</dbReference>